<dbReference type="PANTHER" id="PTHR36930">
    <property type="entry name" value="METAL-SULFUR CLUSTER BIOSYNTHESIS PROTEINS YUAD-RELATED"/>
    <property type="match status" value="1"/>
</dbReference>
<dbReference type="GO" id="GO:0030170">
    <property type="term" value="F:pyridoxal phosphate binding"/>
    <property type="evidence" value="ECO:0007669"/>
    <property type="project" value="InterPro"/>
</dbReference>
<dbReference type="PROSITE" id="PS51340">
    <property type="entry name" value="MOSC"/>
    <property type="match status" value="1"/>
</dbReference>
<evidence type="ECO:0000313" key="2">
    <source>
        <dbReference type="EMBL" id="GMR52033.1"/>
    </source>
</evidence>
<dbReference type="Proteomes" id="UP001328107">
    <property type="component" value="Unassembled WGS sequence"/>
</dbReference>
<dbReference type="SUPFAM" id="SSF50800">
    <property type="entry name" value="PK beta-barrel domain-like"/>
    <property type="match status" value="1"/>
</dbReference>
<gene>
    <name evidence="2" type="ORF">PMAYCL1PPCAC_22228</name>
</gene>
<evidence type="ECO:0000259" key="1">
    <source>
        <dbReference type="PROSITE" id="PS51340"/>
    </source>
</evidence>
<dbReference type="InterPro" id="IPR052716">
    <property type="entry name" value="MOSC_domain"/>
</dbReference>
<dbReference type="SUPFAM" id="SSF141673">
    <property type="entry name" value="MOSC N-terminal domain-like"/>
    <property type="match status" value="1"/>
</dbReference>
<keyword evidence="3" id="KW-1185">Reference proteome</keyword>
<accession>A0AAN5I4M3</accession>
<evidence type="ECO:0000313" key="3">
    <source>
        <dbReference type="Proteomes" id="UP001328107"/>
    </source>
</evidence>
<dbReference type="InterPro" id="IPR005303">
    <property type="entry name" value="MOCOS_middle"/>
</dbReference>
<dbReference type="GO" id="GO:0003824">
    <property type="term" value="F:catalytic activity"/>
    <property type="evidence" value="ECO:0007669"/>
    <property type="project" value="InterPro"/>
</dbReference>
<organism evidence="2 3">
    <name type="scientific">Pristionchus mayeri</name>
    <dbReference type="NCBI Taxonomy" id="1317129"/>
    <lineage>
        <taxon>Eukaryota</taxon>
        <taxon>Metazoa</taxon>
        <taxon>Ecdysozoa</taxon>
        <taxon>Nematoda</taxon>
        <taxon>Chromadorea</taxon>
        <taxon>Rhabditida</taxon>
        <taxon>Rhabditina</taxon>
        <taxon>Diplogasteromorpha</taxon>
        <taxon>Diplogasteroidea</taxon>
        <taxon>Neodiplogasteridae</taxon>
        <taxon>Pristionchus</taxon>
    </lineage>
</organism>
<dbReference type="Pfam" id="PF03476">
    <property type="entry name" value="MOSC_N"/>
    <property type="match status" value="1"/>
</dbReference>
<reference evidence="3" key="1">
    <citation type="submission" date="2022-10" db="EMBL/GenBank/DDBJ databases">
        <title>Genome assembly of Pristionchus species.</title>
        <authorList>
            <person name="Yoshida K."/>
            <person name="Sommer R.J."/>
        </authorList>
    </citation>
    <scope>NUCLEOTIDE SEQUENCE [LARGE SCALE GENOMIC DNA]</scope>
    <source>
        <strain evidence="3">RS5460</strain>
    </source>
</reference>
<dbReference type="Pfam" id="PF03473">
    <property type="entry name" value="MOSC"/>
    <property type="match status" value="1"/>
</dbReference>
<proteinExistence type="predicted"/>
<comment type="caution">
    <text evidence="2">The sequence shown here is derived from an EMBL/GenBank/DDBJ whole genome shotgun (WGS) entry which is preliminary data.</text>
</comment>
<protein>
    <recommendedName>
        <fullName evidence="1">MOSC domain-containing protein</fullName>
    </recommendedName>
</protein>
<dbReference type="InterPro" id="IPR011037">
    <property type="entry name" value="Pyrv_Knase-like_insert_dom_sf"/>
</dbReference>
<dbReference type="PANTHER" id="PTHR36930:SF1">
    <property type="entry name" value="MOSC DOMAIN-CONTAINING PROTEIN"/>
    <property type="match status" value="1"/>
</dbReference>
<dbReference type="GO" id="GO:0030151">
    <property type="term" value="F:molybdenum ion binding"/>
    <property type="evidence" value="ECO:0007669"/>
    <property type="project" value="InterPro"/>
</dbReference>
<feature type="domain" description="MOSC" evidence="1">
    <location>
        <begin position="180"/>
        <end position="330"/>
    </location>
</feature>
<dbReference type="AlphaFoldDB" id="A0AAN5I4M3"/>
<dbReference type="InterPro" id="IPR005302">
    <property type="entry name" value="MoCF_Sase_C"/>
</dbReference>
<sequence length="336" mass="37958">MGFDDKKILLACVAGTIISYNVIRLIKAFFANRKDEWIPVGVVKNLWMFPVKSCSRQEVFSLYCDELGPRFGENRDREFTAIYEDTGVMLTARDAPRMMLIQVKVADGVLTLSTPEGESVSVMLADVIEQRIVRRATKLGLPVDGLDCGEAAAKFFTEYLEMTGIRLIYFRDDLFNGRPCTVDPGWSMNPFPKRSDPVRYVDLSPYHISTEESLKALNKEMETPISSEWFRANIVVDLSPAWDEDRWAEVRIGGVELMCYKPCTRCVLITVNPDIGVKSSEMQPLKRMREIRLAPEGPLREKHGQAPVFGINAGLIKPGYIHVGQTVYAKYKNCAL</sequence>
<name>A0AAN5I4M3_9BILA</name>
<dbReference type="EMBL" id="BTRK01000005">
    <property type="protein sequence ID" value="GMR52033.1"/>
    <property type="molecule type" value="Genomic_DNA"/>
</dbReference>